<keyword evidence="9 11" id="KW-0539">Nucleus</keyword>
<dbReference type="GeneID" id="115375876"/>
<dbReference type="InterPro" id="IPR031106">
    <property type="entry name" value="C/EBP"/>
</dbReference>
<protein>
    <recommendedName>
        <fullName evidence="11">CCAAT/enhancer-binding protein</fullName>
    </recommendedName>
</protein>
<evidence type="ECO:0000256" key="8">
    <source>
        <dbReference type="ARBA" id="ARBA00023163"/>
    </source>
</evidence>
<keyword evidence="5 11" id="KW-0805">Transcription regulation</keyword>
<dbReference type="Pfam" id="PF07716">
    <property type="entry name" value="bZIP_2"/>
    <property type="match status" value="1"/>
</dbReference>
<keyword evidence="8 11" id="KW-0804">Transcription</keyword>
<sequence length="300" mass="33284">MCDIYSLDSQCVSPQCNMSWGMESANFYENKLSGLQAVCKPGRSDAAAEDHNTMAELSTATAMYDDESAIDFSQYIESMTAVPNLELCNDELFLDLFNTVKQEKADFYSMPNSVSVSGSMQQLSSSAGYAAGSQKEYERKAEVGFDKGVFSAPIKQESDWSDSDMSSSLPSQIETCAQTSVSLPTGQPTPPTTPEPLSAVSSASSSPRKMGKERGKKAVDRFSQEYRQRRERNNIAVRKSRDKAKQRNLEMQQKMIELSAENDRLHKTIEQLTRELTGLRDFFKHLPNSSFVGSSSAESR</sequence>
<reference evidence="14" key="1">
    <citation type="submission" date="2019-06" db="EMBL/GenBank/DDBJ databases">
        <authorList>
            <consortium name="Wellcome Sanger Institute Data Sharing"/>
        </authorList>
    </citation>
    <scope>NUCLEOTIDE SEQUENCE [LARGE SCALE GENOMIC DNA]</scope>
</reference>
<dbReference type="PANTHER" id="PTHR23334:SF3">
    <property type="entry name" value="CCAAT_ENHANCER-BINDING PROTEIN DELTA"/>
    <property type="match status" value="1"/>
</dbReference>
<dbReference type="PROSITE" id="PS50217">
    <property type="entry name" value="BZIP"/>
    <property type="match status" value="1"/>
</dbReference>
<dbReference type="SMART" id="SM00338">
    <property type="entry name" value="BRLZ"/>
    <property type="match status" value="1"/>
</dbReference>
<dbReference type="InterPro" id="IPR016468">
    <property type="entry name" value="C/EBP_chordates"/>
</dbReference>
<reference evidence="14" key="2">
    <citation type="submission" date="2025-08" db="UniProtKB">
        <authorList>
            <consortium name="Ensembl"/>
        </authorList>
    </citation>
    <scope>IDENTIFICATION</scope>
</reference>
<evidence type="ECO:0000256" key="6">
    <source>
        <dbReference type="ARBA" id="ARBA00023125"/>
    </source>
</evidence>
<dbReference type="Ensembl" id="ENSMMDT00005036072.1">
    <property type="protein sequence ID" value="ENSMMDP00005035298.1"/>
    <property type="gene ID" value="ENSMMDG00005016583.1"/>
</dbReference>
<dbReference type="InParanoid" id="A0A667Z9L1"/>
<proteinExistence type="inferred from homology"/>
<dbReference type="SUPFAM" id="SSF57959">
    <property type="entry name" value="Leucine zipper domain"/>
    <property type="match status" value="1"/>
</dbReference>
<dbReference type="GO" id="GO:0000978">
    <property type="term" value="F:RNA polymerase II cis-regulatory region sequence-specific DNA binding"/>
    <property type="evidence" value="ECO:0007669"/>
    <property type="project" value="TreeGrafter"/>
</dbReference>
<keyword evidence="7 11" id="KW-0010">Activator</keyword>
<dbReference type="GO" id="GO:0000981">
    <property type="term" value="F:DNA-binding transcription factor activity, RNA polymerase II-specific"/>
    <property type="evidence" value="ECO:0007669"/>
    <property type="project" value="TreeGrafter"/>
</dbReference>
<evidence type="ECO:0000256" key="7">
    <source>
        <dbReference type="ARBA" id="ARBA00023159"/>
    </source>
</evidence>
<dbReference type="OrthoDB" id="10032067at2759"/>
<evidence type="ECO:0000256" key="12">
    <source>
        <dbReference type="SAM" id="MobiDB-lite"/>
    </source>
</evidence>
<evidence type="ECO:0000256" key="11">
    <source>
        <dbReference type="PIRNR" id="PIRNR005879"/>
    </source>
</evidence>
<dbReference type="FunFam" id="1.20.5.170:FF:000028">
    <property type="entry name" value="CCAAT/enhancer-binding protein beta"/>
    <property type="match status" value="1"/>
</dbReference>
<dbReference type="Gene3D" id="1.20.5.170">
    <property type="match status" value="1"/>
</dbReference>
<dbReference type="PIRSF" id="PIRSF005879">
    <property type="entry name" value="CCAAT/enhancer-binding"/>
    <property type="match status" value="1"/>
</dbReference>
<evidence type="ECO:0000256" key="1">
    <source>
        <dbReference type="ARBA" id="ARBA00004123"/>
    </source>
</evidence>
<gene>
    <name evidence="14" type="primary">CEBPD</name>
    <name evidence="14" type="synonym">cebpd</name>
</gene>
<keyword evidence="3" id="KW-1017">Isopeptide bond</keyword>
<evidence type="ECO:0000256" key="5">
    <source>
        <dbReference type="ARBA" id="ARBA00023015"/>
    </source>
</evidence>
<dbReference type="GO" id="GO:0045595">
    <property type="term" value="P:regulation of cell differentiation"/>
    <property type="evidence" value="ECO:0007669"/>
    <property type="project" value="TreeGrafter"/>
</dbReference>
<keyword evidence="15" id="KW-1185">Reference proteome</keyword>
<dbReference type="CTD" id="1052"/>
<evidence type="ECO:0000256" key="3">
    <source>
        <dbReference type="ARBA" id="ARBA00022499"/>
    </source>
</evidence>
<evidence type="ECO:0000259" key="13">
    <source>
        <dbReference type="PROSITE" id="PS50217"/>
    </source>
</evidence>
<feature type="compositionally biased region" description="Basic and acidic residues" evidence="12">
    <location>
        <begin position="210"/>
        <end position="233"/>
    </location>
</feature>
<name>A0A667Z9L1_9TELE</name>
<evidence type="ECO:0000256" key="4">
    <source>
        <dbReference type="ARBA" id="ARBA00022843"/>
    </source>
</evidence>
<dbReference type="InterPro" id="IPR046347">
    <property type="entry name" value="bZIP_sf"/>
</dbReference>
<dbReference type="AlphaFoldDB" id="A0A667Z9L1"/>
<dbReference type="InterPro" id="IPR004827">
    <property type="entry name" value="bZIP"/>
</dbReference>
<keyword evidence="4" id="KW-0832">Ubl conjugation</keyword>
<keyword evidence="6 11" id="KW-0238">DNA-binding</keyword>
<accession>A0A667Z9L1</accession>
<comment type="function">
    <text evidence="10">Transcription activator that recognizes two different DNA motifs: the CCAAT homology common to many promoters and the enhanced core homology common to many enhancers. Important transcription factor regulating the expression of genes involved in immune and inflammatory responses. Transcriptional activator that enhances IL6 transcription alone and as heterodimer with CEBPB.</text>
</comment>
<feature type="region of interest" description="Disordered" evidence="12">
    <location>
        <begin position="181"/>
        <end position="246"/>
    </location>
</feature>
<dbReference type="GeneTree" id="ENSGT00940000163032"/>
<comment type="similarity">
    <text evidence="2 11">Belongs to the bZIP family. C/EBP subfamily.</text>
</comment>
<evidence type="ECO:0000313" key="15">
    <source>
        <dbReference type="Proteomes" id="UP000472263"/>
    </source>
</evidence>
<dbReference type="GO" id="GO:0006351">
    <property type="term" value="P:DNA-templated transcription"/>
    <property type="evidence" value="ECO:0007669"/>
    <property type="project" value="InterPro"/>
</dbReference>
<feature type="domain" description="BZIP" evidence="13">
    <location>
        <begin position="223"/>
        <end position="286"/>
    </location>
</feature>
<organism evidence="14 15">
    <name type="scientific">Myripristis murdjan</name>
    <name type="common">pinecone soldierfish</name>
    <dbReference type="NCBI Taxonomy" id="586833"/>
    <lineage>
        <taxon>Eukaryota</taxon>
        <taxon>Metazoa</taxon>
        <taxon>Chordata</taxon>
        <taxon>Craniata</taxon>
        <taxon>Vertebrata</taxon>
        <taxon>Euteleostomi</taxon>
        <taxon>Actinopterygii</taxon>
        <taxon>Neopterygii</taxon>
        <taxon>Teleostei</taxon>
        <taxon>Neoteleostei</taxon>
        <taxon>Acanthomorphata</taxon>
        <taxon>Holocentriformes</taxon>
        <taxon>Holocentridae</taxon>
        <taxon>Myripristis</taxon>
    </lineage>
</organism>
<evidence type="ECO:0000256" key="2">
    <source>
        <dbReference type="ARBA" id="ARBA00006951"/>
    </source>
</evidence>
<reference evidence="14" key="3">
    <citation type="submission" date="2025-09" db="UniProtKB">
        <authorList>
            <consortium name="Ensembl"/>
        </authorList>
    </citation>
    <scope>IDENTIFICATION</scope>
</reference>
<comment type="subcellular location">
    <subcellularLocation>
        <location evidence="1 11">Nucleus</location>
    </subcellularLocation>
</comment>
<dbReference type="GO" id="GO:0005634">
    <property type="term" value="C:nucleus"/>
    <property type="evidence" value="ECO:0007669"/>
    <property type="project" value="UniProtKB-SubCell"/>
</dbReference>
<evidence type="ECO:0000313" key="14">
    <source>
        <dbReference type="Ensembl" id="ENSMMDP00005035298.1"/>
    </source>
</evidence>
<dbReference type="PANTHER" id="PTHR23334">
    <property type="entry name" value="CCAAT/ENHANCER BINDING PROTEIN"/>
    <property type="match status" value="1"/>
</dbReference>
<feature type="compositionally biased region" description="Low complexity" evidence="12">
    <location>
        <begin position="195"/>
        <end position="206"/>
    </location>
</feature>
<dbReference type="Proteomes" id="UP000472263">
    <property type="component" value="Chromosome 17"/>
</dbReference>
<dbReference type="RefSeq" id="XP_029931319.1">
    <property type="nucleotide sequence ID" value="XM_030075459.1"/>
</dbReference>
<evidence type="ECO:0000256" key="10">
    <source>
        <dbReference type="ARBA" id="ARBA00045466"/>
    </source>
</evidence>
<evidence type="ECO:0000256" key="9">
    <source>
        <dbReference type="ARBA" id="ARBA00023242"/>
    </source>
</evidence>